<evidence type="ECO:0000256" key="4">
    <source>
        <dbReference type="ARBA" id="ARBA00023054"/>
    </source>
</evidence>
<keyword evidence="4" id="KW-0175">Coiled coil</keyword>
<evidence type="ECO:0000313" key="8">
    <source>
        <dbReference type="EMBL" id="KAJ1722354.1"/>
    </source>
</evidence>
<feature type="compositionally biased region" description="Gly residues" evidence="6">
    <location>
        <begin position="15"/>
        <end position="24"/>
    </location>
</feature>
<dbReference type="PANTHER" id="PTHR14978:SF0">
    <property type="entry name" value="BETA-CATENIN-LIKE PROTEIN 1"/>
    <property type="match status" value="1"/>
</dbReference>
<feature type="region of interest" description="Disordered" evidence="6">
    <location>
        <begin position="1"/>
        <end position="119"/>
    </location>
</feature>
<accession>A0A9W7XWP1</accession>
<keyword evidence="2" id="KW-0597">Phosphoprotein</keyword>
<dbReference type="Gene3D" id="1.25.10.10">
    <property type="entry name" value="Leucine-rich Repeat Variant"/>
    <property type="match status" value="1"/>
</dbReference>
<dbReference type="AlphaFoldDB" id="A0A9W7XWP1"/>
<comment type="subcellular location">
    <subcellularLocation>
        <location evidence="1">Nucleus</location>
    </subcellularLocation>
</comment>
<comment type="caution">
    <text evidence="8">The sequence shown here is derived from an EMBL/GenBank/DDBJ whole genome shotgun (WGS) entry which is preliminary data.</text>
</comment>
<name>A0A9W7XWP1_9FUNG</name>
<organism evidence="8 9">
    <name type="scientific">Coemansia erecta</name>
    <dbReference type="NCBI Taxonomy" id="147472"/>
    <lineage>
        <taxon>Eukaryota</taxon>
        <taxon>Fungi</taxon>
        <taxon>Fungi incertae sedis</taxon>
        <taxon>Zoopagomycota</taxon>
        <taxon>Kickxellomycotina</taxon>
        <taxon>Kickxellomycetes</taxon>
        <taxon>Kickxellales</taxon>
        <taxon>Kickxellaceae</taxon>
        <taxon>Coemansia</taxon>
    </lineage>
</organism>
<dbReference type="PANTHER" id="PTHR14978">
    <property type="entry name" value="BETA-CATENIN-LIKE PROTEIN 1 NUCLEAR ASSOCIATED PROTEIN"/>
    <property type="match status" value="1"/>
</dbReference>
<dbReference type="EMBL" id="JANBOJ010000116">
    <property type="protein sequence ID" value="KAJ1722354.1"/>
    <property type="molecule type" value="Genomic_DNA"/>
</dbReference>
<dbReference type="Pfam" id="PF08216">
    <property type="entry name" value="CTNNBL"/>
    <property type="match status" value="1"/>
</dbReference>
<evidence type="ECO:0000256" key="2">
    <source>
        <dbReference type="ARBA" id="ARBA00022553"/>
    </source>
</evidence>
<keyword evidence="5" id="KW-0539">Nucleus</keyword>
<dbReference type="OrthoDB" id="1898821at2759"/>
<sequence length="609" mass="63862">MNIDDIFTERVAGTAAGGSGSGGGRGKRKILAAPSLSELRAHGYAPTGESTAAEPEDLPASKRPHTSPDSPTGSDTEGGRFFSDGLTQREKHVLTWVDQVDDEEEEDGEGRDPTDPADANKLIARVQRAMARNTEQRVRHADAPAQFAASEADLDAAVRGLLPLASTPQGCAALSQPASLALLTGLLAHANADIAHDVVELVHEATVDSEVDTGPLVAALAGADFFDALGANLRRLDDAEAEEGDGYSEDDDACTTRTLEIVDALAGRQTAAAAEQDAVAGYARAMRLVEWLLGRLAAPTAARRLQAAEALADLLHKAAGVRRLALDAQAADRILTCLAASHANDGSGNDDDPELLENCADALCALLHDAPGKLALARCHGGARLAQLGTLNAHTRLLACKVLAHALAPSESAGAQGEEGGGEEGEREARREIAHAFVDEGGAKVLGYALLRRGATRALLRDHPGADERTVSCVALALLALLASGGRQSPAHWRVLAKFVPAVQGGDAWKRHVDRLVELNVLYAERAASAGDNDGDEEEEVDLVAALHARQMADVALAFVALADGRTRERIERSLRRKARSLDDVARELDGSADATVGAADLERLLAQL</sequence>
<feature type="domain" description="Beta-catenin-like protein 1 N-terminal" evidence="7">
    <location>
        <begin position="89"/>
        <end position="199"/>
    </location>
</feature>
<evidence type="ECO:0000256" key="6">
    <source>
        <dbReference type="SAM" id="MobiDB-lite"/>
    </source>
</evidence>
<evidence type="ECO:0000313" key="9">
    <source>
        <dbReference type="Proteomes" id="UP001149813"/>
    </source>
</evidence>
<gene>
    <name evidence="8" type="ORF">LPJ53_003222</name>
</gene>
<keyword evidence="9" id="KW-1185">Reference proteome</keyword>
<protein>
    <recommendedName>
        <fullName evidence="7">Beta-catenin-like protein 1 N-terminal domain-containing protein</fullName>
    </recommendedName>
</protein>
<dbReference type="Proteomes" id="UP001149813">
    <property type="component" value="Unassembled WGS sequence"/>
</dbReference>
<feature type="compositionally biased region" description="Acidic residues" evidence="6">
    <location>
        <begin position="99"/>
        <end position="109"/>
    </location>
</feature>
<keyword evidence="3" id="KW-0677">Repeat</keyword>
<dbReference type="SMART" id="SM01156">
    <property type="entry name" value="DUF1716"/>
    <property type="match status" value="1"/>
</dbReference>
<dbReference type="GO" id="GO:0005681">
    <property type="term" value="C:spliceosomal complex"/>
    <property type="evidence" value="ECO:0007669"/>
    <property type="project" value="TreeGrafter"/>
</dbReference>
<evidence type="ECO:0000256" key="1">
    <source>
        <dbReference type="ARBA" id="ARBA00004123"/>
    </source>
</evidence>
<dbReference type="InterPro" id="IPR016024">
    <property type="entry name" value="ARM-type_fold"/>
</dbReference>
<evidence type="ECO:0000256" key="5">
    <source>
        <dbReference type="ARBA" id="ARBA00023242"/>
    </source>
</evidence>
<reference evidence="8" key="1">
    <citation type="submission" date="2022-07" db="EMBL/GenBank/DDBJ databases">
        <title>Phylogenomic reconstructions and comparative analyses of Kickxellomycotina fungi.</title>
        <authorList>
            <person name="Reynolds N.K."/>
            <person name="Stajich J.E."/>
            <person name="Barry K."/>
            <person name="Grigoriev I.V."/>
            <person name="Crous P."/>
            <person name="Smith M.E."/>
        </authorList>
    </citation>
    <scope>NUCLEOTIDE SEQUENCE</scope>
    <source>
        <strain evidence="8">NBRC 32514</strain>
    </source>
</reference>
<dbReference type="SUPFAM" id="SSF48371">
    <property type="entry name" value="ARM repeat"/>
    <property type="match status" value="1"/>
</dbReference>
<dbReference type="InterPro" id="IPR011989">
    <property type="entry name" value="ARM-like"/>
</dbReference>
<evidence type="ECO:0000259" key="7">
    <source>
        <dbReference type="SMART" id="SM01156"/>
    </source>
</evidence>
<dbReference type="InterPro" id="IPR039678">
    <property type="entry name" value="CTNNBL1"/>
</dbReference>
<dbReference type="InterPro" id="IPR013180">
    <property type="entry name" value="CTNNBL1_N"/>
</dbReference>
<proteinExistence type="predicted"/>
<evidence type="ECO:0000256" key="3">
    <source>
        <dbReference type="ARBA" id="ARBA00022737"/>
    </source>
</evidence>